<name>A0A5C3PWP5_9APHY</name>
<dbReference type="AlphaFoldDB" id="A0A5C3PWP5"/>
<dbReference type="InParanoid" id="A0A5C3PWP5"/>
<dbReference type="EMBL" id="ML210985">
    <property type="protein sequence ID" value="TFK93197.1"/>
    <property type="molecule type" value="Genomic_DNA"/>
</dbReference>
<dbReference type="Proteomes" id="UP000308197">
    <property type="component" value="Unassembled WGS sequence"/>
</dbReference>
<evidence type="ECO:0000313" key="2">
    <source>
        <dbReference type="Proteomes" id="UP000308197"/>
    </source>
</evidence>
<proteinExistence type="predicted"/>
<feature type="non-terminal residue" evidence="1">
    <location>
        <position position="75"/>
    </location>
</feature>
<keyword evidence="2" id="KW-1185">Reference proteome</keyword>
<organism evidence="1 2">
    <name type="scientific">Polyporus arcularius HHB13444</name>
    <dbReference type="NCBI Taxonomy" id="1314778"/>
    <lineage>
        <taxon>Eukaryota</taxon>
        <taxon>Fungi</taxon>
        <taxon>Dikarya</taxon>
        <taxon>Basidiomycota</taxon>
        <taxon>Agaricomycotina</taxon>
        <taxon>Agaricomycetes</taxon>
        <taxon>Polyporales</taxon>
        <taxon>Polyporaceae</taxon>
        <taxon>Polyporus</taxon>
    </lineage>
</organism>
<accession>A0A5C3PWP5</accession>
<protein>
    <submittedName>
        <fullName evidence="1">Uncharacterized protein</fullName>
    </submittedName>
</protein>
<gene>
    <name evidence="1" type="ORF">K466DRAFT_581151</name>
</gene>
<evidence type="ECO:0000313" key="1">
    <source>
        <dbReference type="EMBL" id="TFK93197.1"/>
    </source>
</evidence>
<reference evidence="1 2" key="1">
    <citation type="journal article" date="2019" name="Nat. Ecol. Evol.">
        <title>Megaphylogeny resolves global patterns of mushroom evolution.</title>
        <authorList>
            <person name="Varga T."/>
            <person name="Krizsan K."/>
            <person name="Foldi C."/>
            <person name="Dima B."/>
            <person name="Sanchez-Garcia M."/>
            <person name="Sanchez-Ramirez S."/>
            <person name="Szollosi G.J."/>
            <person name="Szarkandi J.G."/>
            <person name="Papp V."/>
            <person name="Albert L."/>
            <person name="Andreopoulos W."/>
            <person name="Angelini C."/>
            <person name="Antonin V."/>
            <person name="Barry K.W."/>
            <person name="Bougher N.L."/>
            <person name="Buchanan P."/>
            <person name="Buyck B."/>
            <person name="Bense V."/>
            <person name="Catcheside P."/>
            <person name="Chovatia M."/>
            <person name="Cooper J."/>
            <person name="Damon W."/>
            <person name="Desjardin D."/>
            <person name="Finy P."/>
            <person name="Geml J."/>
            <person name="Haridas S."/>
            <person name="Hughes K."/>
            <person name="Justo A."/>
            <person name="Karasinski D."/>
            <person name="Kautmanova I."/>
            <person name="Kiss B."/>
            <person name="Kocsube S."/>
            <person name="Kotiranta H."/>
            <person name="LaButti K.M."/>
            <person name="Lechner B.E."/>
            <person name="Liimatainen K."/>
            <person name="Lipzen A."/>
            <person name="Lukacs Z."/>
            <person name="Mihaltcheva S."/>
            <person name="Morgado L.N."/>
            <person name="Niskanen T."/>
            <person name="Noordeloos M.E."/>
            <person name="Ohm R.A."/>
            <person name="Ortiz-Santana B."/>
            <person name="Ovrebo C."/>
            <person name="Racz N."/>
            <person name="Riley R."/>
            <person name="Savchenko A."/>
            <person name="Shiryaev A."/>
            <person name="Soop K."/>
            <person name="Spirin V."/>
            <person name="Szebenyi C."/>
            <person name="Tomsovsky M."/>
            <person name="Tulloss R.E."/>
            <person name="Uehling J."/>
            <person name="Grigoriev I.V."/>
            <person name="Vagvolgyi C."/>
            <person name="Papp T."/>
            <person name="Martin F.M."/>
            <person name="Miettinen O."/>
            <person name="Hibbett D.S."/>
            <person name="Nagy L.G."/>
        </authorList>
    </citation>
    <scope>NUCLEOTIDE SEQUENCE [LARGE SCALE GENOMIC DNA]</scope>
    <source>
        <strain evidence="1 2">HHB13444</strain>
    </source>
</reference>
<sequence length="75" mass="8534">MGPVPLLARWRSTLEELNCENRFTASDLPVFTDVYPNMLTIERDDLPLVAPYICAYPSLSVQSDHVEDIYYPGDV</sequence>